<evidence type="ECO:0000259" key="20">
    <source>
        <dbReference type="Pfam" id="PF01761"/>
    </source>
</evidence>
<dbReference type="NCBIfam" id="TIGR01357">
    <property type="entry name" value="aroB"/>
    <property type="match status" value="1"/>
</dbReference>
<dbReference type="Proteomes" id="UP000298677">
    <property type="component" value="Chromosome"/>
</dbReference>
<feature type="transmembrane region" description="Helical" evidence="19">
    <location>
        <begin position="98"/>
        <end position="119"/>
    </location>
</feature>
<keyword evidence="16 18" id="KW-0456">Lyase</keyword>
<evidence type="ECO:0000256" key="2">
    <source>
        <dbReference type="ARBA" id="ARBA00001911"/>
    </source>
</evidence>
<dbReference type="Gene3D" id="1.20.1090.10">
    <property type="entry name" value="Dehydroquinate synthase-like - alpha domain"/>
    <property type="match status" value="1"/>
</dbReference>
<keyword evidence="19" id="KW-0472">Membrane</keyword>
<evidence type="ECO:0000256" key="9">
    <source>
        <dbReference type="ARBA" id="ARBA00022490"/>
    </source>
</evidence>
<dbReference type="FunFam" id="3.40.50.1970:FF:000001">
    <property type="entry name" value="3-dehydroquinate synthase"/>
    <property type="match status" value="1"/>
</dbReference>
<dbReference type="Pfam" id="PF24621">
    <property type="entry name" value="DHQS_C"/>
    <property type="match status" value="1"/>
</dbReference>
<feature type="binding site" evidence="18">
    <location>
        <position position="184"/>
    </location>
    <ligand>
        <name>Zn(2+)</name>
        <dbReference type="ChEBI" id="CHEBI:29105"/>
    </ligand>
</feature>
<feature type="binding site" evidence="18">
    <location>
        <position position="247"/>
    </location>
    <ligand>
        <name>Zn(2+)</name>
        <dbReference type="ChEBI" id="CHEBI:29105"/>
    </ligand>
</feature>
<dbReference type="Gene3D" id="3.40.50.1970">
    <property type="match status" value="1"/>
</dbReference>
<evidence type="ECO:0000313" key="23">
    <source>
        <dbReference type="Proteomes" id="UP000298677"/>
    </source>
</evidence>
<evidence type="ECO:0000256" key="18">
    <source>
        <dbReference type="HAMAP-Rule" id="MF_00110"/>
    </source>
</evidence>
<comment type="subcellular location">
    <subcellularLocation>
        <location evidence="4 18">Cytoplasm</location>
    </subcellularLocation>
</comment>
<comment type="pathway">
    <text evidence="5 18">Metabolic intermediate biosynthesis; chorismate biosynthesis; chorismate from D-erythrose 4-phosphate and phosphoenolpyruvate: step 2/7.</text>
</comment>
<dbReference type="GO" id="GO:0005737">
    <property type="term" value="C:cytoplasm"/>
    <property type="evidence" value="ECO:0007669"/>
    <property type="project" value="UniProtKB-SubCell"/>
</dbReference>
<organism evidence="22 23">
    <name type="scientific">Buchnera aphidicola</name>
    <name type="common">Anoecia oenotherae</name>
    <dbReference type="NCBI Taxonomy" id="1241833"/>
    <lineage>
        <taxon>Bacteria</taxon>
        <taxon>Pseudomonadati</taxon>
        <taxon>Pseudomonadota</taxon>
        <taxon>Gammaproteobacteria</taxon>
        <taxon>Enterobacterales</taxon>
        <taxon>Erwiniaceae</taxon>
        <taxon>Buchnera</taxon>
    </lineage>
</organism>
<comment type="function">
    <text evidence="3 18">Catalyzes the conversion of 3-deoxy-D-arabino-heptulosonate 7-phosphate (DAHP) to dehydroquinate (DHQ).</text>
</comment>
<feature type="domain" description="3-dehydroquinate synthase N-terminal" evidence="20">
    <location>
        <begin position="67"/>
        <end position="179"/>
    </location>
</feature>
<dbReference type="InterPro" id="IPR056179">
    <property type="entry name" value="DHQS_C"/>
</dbReference>
<keyword evidence="17 18" id="KW-0170">Cobalt</keyword>
<evidence type="ECO:0000256" key="3">
    <source>
        <dbReference type="ARBA" id="ARBA00003485"/>
    </source>
</evidence>
<evidence type="ECO:0000313" key="22">
    <source>
        <dbReference type="EMBL" id="QCI19535.1"/>
    </source>
</evidence>
<dbReference type="Pfam" id="PF01761">
    <property type="entry name" value="DHQ_synthase"/>
    <property type="match status" value="1"/>
</dbReference>
<dbReference type="InterPro" id="IPR030960">
    <property type="entry name" value="DHQS/DOIS_N"/>
</dbReference>
<keyword evidence="23" id="KW-1185">Reference proteome</keyword>
<feature type="binding site" evidence="18">
    <location>
        <begin position="71"/>
        <end position="76"/>
    </location>
    <ligand>
        <name>NAD(+)</name>
        <dbReference type="ChEBI" id="CHEBI:57540"/>
    </ligand>
</feature>
<comment type="similarity">
    <text evidence="6 18">Belongs to the sugar phosphate cyclases superfamily. Dehydroquinate synthase family.</text>
</comment>
<keyword evidence="11 18" id="KW-0479">Metal-binding</keyword>
<name>A0A4D6Y529_9GAMM</name>
<sequence length="361" mass="40751">MDILRVNLGNRSYPIIIGSKLEKIDKSFFCIEKKNKVMLITNTRISKLWKNNVITYLSEKYGHIDELVLDDGEQFKQLKTVEFVISIMLKKKYSRNSVLIALGGGVIGDIVGFVASIYLRGISYIQLPTTFLSQIDSSIGGKTGVNHIFGKNMIGSFWQPKSVILNLDFLSSLPFSEIQSGMAEVVKYAIIFDERFFIWLEENFSLVLNLDKVSVLYCIKKCCELKAKIVSNDEKENDLRALLNLGHTYGHAIETELGYGFWSHGQAVSVGIVISSYTSFLLGFLQEQELLRIIFLLKNIGLPVHLSKNSSAQSYLNHMQRDKKVISGVLRLILPKKIGKCDIYSKIDSDIILKSIESVMV</sequence>
<keyword evidence="15 18" id="KW-0057">Aromatic amino acid biosynthesis</keyword>
<feature type="binding site" evidence="18">
    <location>
        <position position="264"/>
    </location>
    <ligand>
        <name>Zn(2+)</name>
        <dbReference type="ChEBI" id="CHEBI:29105"/>
    </ligand>
</feature>
<evidence type="ECO:0000256" key="19">
    <source>
        <dbReference type="SAM" id="Phobius"/>
    </source>
</evidence>
<dbReference type="CDD" id="cd08195">
    <property type="entry name" value="DHQS"/>
    <property type="match status" value="1"/>
</dbReference>
<gene>
    <name evidence="18" type="primary">aroB</name>
    <name evidence="22" type="ORF">D9V65_02185</name>
</gene>
<evidence type="ECO:0000256" key="11">
    <source>
        <dbReference type="ARBA" id="ARBA00022723"/>
    </source>
</evidence>
<evidence type="ECO:0000256" key="17">
    <source>
        <dbReference type="ARBA" id="ARBA00023285"/>
    </source>
</evidence>
<dbReference type="SUPFAM" id="SSF56796">
    <property type="entry name" value="Dehydroquinate synthase-like"/>
    <property type="match status" value="1"/>
</dbReference>
<dbReference type="AlphaFoldDB" id="A0A4D6Y529"/>
<reference evidence="22 23" key="1">
    <citation type="submission" date="2018-10" db="EMBL/GenBank/DDBJ databases">
        <title>Comparative functional genomics of the obligate endosymbiont Buchnera aphidicola.</title>
        <authorList>
            <person name="Chong R.A."/>
        </authorList>
    </citation>
    <scope>NUCLEOTIDE SEQUENCE [LARGE SCALE GENOMIC DNA]</scope>
    <source>
        <strain evidence="22 23">Aoe</strain>
    </source>
</reference>
<feature type="binding site" evidence="18">
    <location>
        <begin position="105"/>
        <end position="109"/>
    </location>
    <ligand>
        <name>NAD(+)</name>
        <dbReference type="ChEBI" id="CHEBI:57540"/>
    </ligand>
</feature>
<feature type="binding site" evidence="18">
    <location>
        <begin position="129"/>
        <end position="130"/>
    </location>
    <ligand>
        <name>NAD(+)</name>
        <dbReference type="ChEBI" id="CHEBI:57540"/>
    </ligand>
</feature>
<dbReference type="PANTHER" id="PTHR43622">
    <property type="entry name" value="3-DEHYDROQUINATE SYNTHASE"/>
    <property type="match status" value="1"/>
</dbReference>
<evidence type="ECO:0000256" key="4">
    <source>
        <dbReference type="ARBA" id="ARBA00004496"/>
    </source>
</evidence>
<keyword evidence="13 18" id="KW-0862">Zinc</keyword>
<accession>A0A4D6Y529</accession>
<dbReference type="UniPathway" id="UPA00053">
    <property type="reaction ID" value="UER00085"/>
</dbReference>
<comment type="cofactor">
    <cofactor evidence="18">
        <name>Co(2+)</name>
        <dbReference type="ChEBI" id="CHEBI:48828"/>
    </cofactor>
    <cofactor evidence="18">
        <name>Zn(2+)</name>
        <dbReference type="ChEBI" id="CHEBI:29105"/>
    </cofactor>
    <text evidence="18">Binds 1 divalent metal cation per subunit. Can use either Co(2+) or Zn(2+).</text>
</comment>
<keyword evidence="12 18" id="KW-0547">Nucleotide-binding</keyword>
<dbReference type="EC" id="4.2.3.4" evidence="7 18"/>
<dbReference type="GO" id="GO:0008652">
    <property type="term" value="P:amino acid biosynthetic process"/>
    <property type="evidence" value="ECO:0007669"/>
    <property type="project" value="UniProtKB-KW"/>
</dbReference>
<dbReference type="PANTHER" id="PTHR43622:SF7">
    <property type="entry name" value="3-DEHYDROQUINATE SYNTHASE, CHLOROPLASTIC"/>
    <property type="match status" value="1"/>
</dbReference>
<feature type="domain" description="3-dehydroquinate synthase C-terminal" evidence="21">
    <location>
        <begin position="181"/>
        <end position="325"/>
    </location>
</feature>
<evidence type="ECO:0000256" key="5">
    <source>
        <dbReference type="ARBA" id="ARBA00004661"/>
    </source>
</evidence>
<dbReference type="GO" id="GO:0003856">
    <property type="term" value="F:3-dehydroquinate synthase activity"/>
    <property type="evidence" value="ECO:0007669"/>
    <property type="project" value="UniProtKB-UniRule"/>
</dbReference>
<dbReference type="PIRSF" id="PIRSF001455">
    <property type="entry name" value="DHQ_synth"/>
    <property type="match status" value="1"/>
</dbReference>
<dbReference type="RefSeq" id="WP_158342069.1">
    <property type="nucleotide sequence ID" value="NZ_CP033012.1"/>
</dbReference>
<evidence type="ECO:0000256" key="13">
    <source>
        <dbReference type="ARBA" id="ARBA00022833"/>
    </source>
</evidence>
<evidence type="ECO:0000256" key="7">
    <source>
        <dbReference type="ARBA" id="ARBA00013031"/>
    </source>
</evidence>
<dbReference type="InterPro" id="IPR016037">
    <property type="entry name" value="DHQ_synth_AroB"/>
</dbReference>
<dbReference type="GO" id="GO:0000166">
    <property type="term" value="F:nucleotide binding"/>
    <property type="evidence" value="ECO:0007669"/>
    <property type="project" value="UniProtKB-KW"/>
</dbReference>
<dbReference type="InterPro" id="IPR050071">
    <property type="entry name" value="Dehydroquinate_synthase"/>
</dbReference>
<dbReference type="InterPro" id="IPR030963">
    <property type="entry name" value="DHQ_synth_fam"/>
</dbReference>
<proteinExistence type="inferred from homology"/>
<keyword evidence="14 18" id="KW-0520">NAD</keyword>
<dbReference type="EMBL" id="CP033012">
    <property type="protein sequence ID" value="QCI19535.1"/>
    <property type="molecule type" value="Genomic_DNA"/>
</dbReference>
<evidence type="ECO:0000256" key="14">
    <source>
        <dbReference type="ARBA" id="ARBA00023027"/>
    </source>
</evidence>
<keyword evidence="19" id="KW-1133">Transmembrane helix</keyword>
<evidence type="ECO:0000256" key="1">
    <source>
        <dbReference type="ARBA" id="ARBA00001393"/>
    </source>
</evidence>
<comment type="caution">
    <text evidence="18">Lacks conserved residue(s) required for the propagation of feature annotation.</text>
</comment>
<feature type="binding site" evidence="18">
    <location>
        <position position="151"/>
    </location>
    <ligand>
        <name>NAD(+)</name>
        <dbReference type="ChEBI" id="CHEBI:57540"/>
    </ligand>
</feature>
<evidence type="ECO:0000256" key="16">
    <source>
        <dbReference type="ARBA" id="ARBA00023239"/>
    </source>
</evidence>
<evidence type="ECO:0000256" key="10">
    <source>
        <dbReference type="ARBA" id="ARBA00022605"/>
    </source>
</evidence>
<keyword evidence="9 18" id="KW-0963">Cytoplasm</keyword>
<feature type="binding site" evidence="18">
    <location>
        <position position="142"/>
    </location>
    <ligand>
        <name>NAD(+)</name>
        <dbReference type="ChEBI" id="CHEBI:57540"/>
    </ligand>
</feature>
<evidence type="ECO:0000256" key="8">
    <source>
        <dbReference type="ARBA" id="ARBA00017684"/>
    </source>
</evidence>
<dbReference type="GO" id="GO:0046872">
    <property type="term" value="F:metal ion binding"/>
    <property type="evidence" value="ECO:0007669"/>
    <property type="project" value="UniProtKB-KW"/>
</dbReference>
<evidence type="ECO:0000256" key="15">
    <source>
        <dbReference type="ARBA" id="ARBA00023141"/>
    </source>
</evidence>
<evidence type="ECO:0000259" key="21">
    <source>
        <dbReference type="Pfam" id="PF24621"/>
    </source>
</evidence>
<evidence type="ECO:0000256" key="12">
    <source>
        <dbReference type="ARBA" id="ARBA00022741"/>
    </source>
</evidence>
<keyword evidence="19" id="KW-0812">Transmembrane</keyword>
<dbReference type="GO" id="GO:0009073">
    <property type="term" value="P:aromatic amino acid family biosynthetic process"/>
    <property type="evidence" value="ECO:0007669"/>
    <property type="project" value="UniProtKB-KW"/>
</dbReference>
<comment type="catalytic activity">
    <reaction evidence="1 18">
        <text>7-phospho-2-dehydro-3-deoxy-D-arabino-heptonate = 3-dehydroquinate + phosphate</text>
        <dbReference type="Rhea" id="RHEA:21968"/>
        <dbReference type="ChEBI" id="CHEBI:32364"/>
        <dbReference type="ChEBI" id="CHEBI:43474"/>
        <dbReference type="ChEBI" id="CHEBI:58394"/>
        <dbReference type="EC" id="4.2.3.4"/>
    </reaction>
</comment>
<dbReference type="HAMAP" id="MF_00110">
    <property type="entry name" value="DHQ_synthase"/>
    <property type="match status" value="1"/>
</dbReference>
<keyword evidence="10 18" id="KW-0028">Amino-acid biosynthesis</keyword>
<dbReference type="GO" id="GO:0009423">
    <property type="term" value="P:chorismate biosynthetic process"/>
    <property type="evidence" value="ECO:0007669"/>
    <property type="project" value="UniProtKB-UniRule"/>
</dbReference>
<protein>
    <recommendedName>
        <fullName evidence="8 18">3-dehydroquinate synthase</fullName>
        <shortName evidence="18">DHQS</shortName>
        <ecNumber evidence="7 18">4.2.3.4</ecNumber>
    </recommendedName>
</protein>
<comment type="cofactor">
    <cofactor evidence="2 18">
        <name>NAD(+)</name>
        <dbReference type="ChEBI" id="CHEBI:57540"/>
    </cofactor>
</comment>
<dbReference type="OrthoDB" id="9806583at2"/>
<evidence type="ECO:0000256" key="6">
    <source>
        <dbReference type="ARBA" id="ARBA00005412"/>
    </source>
</evidence>